<feature type="transmembrane region" description="Helical" evidence="1">
    <location>
        <begin position="48"/>
        <end position="71"/>
    </location>
</feature>
<protein>
    <recommendedName>
        <fullName evidence="4">Rod shape-determining protein MreD</fullName>
    </recommendedName>
</protein>
<feature type="transmembrane region" description="Helical" evidence="1">
    <location>
        <begin position="114"/>
        <end position="135"/>
    </location>
</feature>
<dbReference type="STRING" id="1121390.SAMN02746041_03149"/>
<accession>A0A1W1XVX1</accession>
<organism evidence="2 3">
    <name type="scientific">Desulfacinum hydrothermale DSM 13146</name>
    <dbReference type="NCBI Taxonomy" id="1121390"/>
    <lineage>
        <taxon>Bacteria</taxon>
        <taxon>Pseudomonadati</taxon>
        <taxon>Thermodesulfobacteriota</taxon>
        <taxon>Syntrophobacteria</taxon>
        <taxon>Syntrophobacterales</taxon>
        <taxon>Syntrophobacteraceae</taxon>
        <taxon>Desulfacinum</taxon>
    </lineage>
</organism>
<evidence type="ECO:0000313" key="3">
    <source>
        <dbReference type="Proteomes" id="UP000192783"/>
    </source>
</evidence>
<keyword evidence="1" id="KW-0472">Membrane</keyword>
<reference evidence="2 3" key="1">
    <citation type="submission" date="2017-04" db="EMBL/GenBank/DDBJ databases">
        <authorList>
            <person name="Afonso C.L."/>
            <person name="Miller P.J."/>
            <person name="Scott M.A."/>
            <person name="Spackman E."/>
            <person name="Goraichik I."/>
            <person name="Dimitrov K.M."/>
            <person name="Suarez D.L."/>
            <person name="Swayne D.E."/>
        </authorList>
    </citation>
    <scope>NUCLEOTIDE SEQUENCE [LARGE SCALE GENOMIC DNA]</scope>
    <source>
        <strain evidence="2 3">DSM 13146</strain>
    </source>
</reference>
<keyword evidence="1" id="KW-0812">Transmembrane</keyword>
<evidence type="ECO:0008006" key="4">
    <source>
        <dbReference type="Google" id="ProtNLM"/>
    </source>
</evidence>
<gene>
    <name evidence="2" type="ORF">SAMN02746041_03149</name>
</gene>
<feature type="transmembrane region" description="Helical" evidence="1">
    <location>
        <begin position="141"/>
        <end position="161"/>
    </location>
</feature>
<dbReference type="RefSeq" id="WP_170920667.1">
    <property type="nucleotide sequence ID" value="NZ_FWXF01000026.1"/>
</dbReference>
<keyword evidence="3" id="KW-1185">Reference proteome</keyword>
<sequence length="172" mass="18596">MGVIVPKENLRPHWASLAGVFVGYTFLVFLIQVRIFAQLDSPYWRINVMVPLCVEIASLFPLGGALAWAFVWGYVVDVFSGRFWGGQVGTFLFAVGLQAVVARHLDLERLLYRMVVAGVCVVLQGLMLAGVALGVGHLPQALPMILSQGVLSCLAAPLVMLPARAIMTDGQS</sequence>
<keyword evidence="1" id="KW-1133">Transmembrane helix</keyword>
<dbReference type="Proteomes" id="UP000192783">
    <property type="component" value="Unassembled WGS sequence"/>
</dbReference>
<dbReference type="AlphaFoldDB" id="A0A1W1XVX1"/>
<name>A0A1W1XVX1_9BACT</name>
<dbReference type="EMBL" id="FWXF01000026">
    <property type="protein sequence ID" value="SMC28005.1"/>
    <property type="molecule type" value="Genomic_DNA"/>
</dbReference>
<evidence type="ECO:0000313" key="2">
    <source>
        <dbReference type="EMBL" id="SMC28005.1"/>
    </source>
</evidence>
<evidence type="ECO:0000256" key="1">
    <source>
        <dbReference type="SAM" id="Phobius"/>
    </source>
</evidence>
<feature type="transmembrane region" description="Helical" evidence="1">
    <location>
        <begin position="14"/>
        <end position="36"/>
    </location>
</feature>
<feature type="transmembrane region" description="Helical" evidence="1">
    <location>
        <begin position="83"/>
        <end position="102"/>
    </location>
</feature>
<proteinExistence type="predicted"/>